<proteinExistence type="predicted"/>
<sequence length="235" mass="27205">MIKNAIERQLKPWWPRVFGYHLLKLGALSAQVSSLHCSVSRHYSMFDSNCDNHLPDAHADLHHLPVNTKSIDSLLSVFNLEYETDPYQVLREMDRVLISGGYLFLIGFNPVSPLFLGKLLPKCQTQLPWCGQFFMPSRIKDWLGLLGYQIQSDERFMFDSLLTKRPNMLRMQDKLQHWLPNVGGVYLIVAKKVDIPLSRIRQNQEQKTTPWATAPSAGRNVNYEQLNKHDRKTID</sequence>
<protein>
    <submittedName>
        <fullName evidence="2">Class I SAM-dependent methyltransferase</fullName>
    </submittedName>
</protein>
<evidence type="ECO:0000259" key="1">
    <source>
        <dbReference type="Pfam" id="PF08241"/>
    </source>
</evidence>
<dbReference type="GO" id="GO:0032259">
    <property type="term" value="P:methylation"/>
    <property type="evidence" value="ECO:0007669"/>
    <property type="project" value="UniProtKB-KW"/>
</dbReference>
<feature type="domain" description="Methyltransferase type 11" evidence="1">
    <location>
        <begin position="57"/>
        <end position="105"/>
    </location>
</feature>
<dbReference type="Gene3D" id="3.40.50.150">
    <property type="entry name" value="Vaccinia Virus protein VP39"/>
    <property type="match status" value="1"/>
</dbReference>
<dbReference type="InterPro" id="IPR013216">
    <property type="entry name" value="Methyltransf_11"/>
</dbReference>
<comment type="caution">
    <text evidence="2">The sequence shown here is derived from an EMBL/GenBank/DDBJ whole genome shotgun (WGS) entry which is preliminary data.</text>
</comment>
<evidence type="ECO:0000313" key="3">
    <source>
        <dbReference type="Proteomes" id="UP000811844"/>
    </source>
</evidence>
<dbReference type="InterPro" id="IPR029063">
    <property type="entry name" value="SAM-dependent_MTases_sf"/>
</dbReference>
<dbReference type="SUPFAM" id="SSF53335">
    <property type="entry name" value="S-adenosyl-L-methionine-dependent methyltransferases"/>
    <property type="match status" value="1"/>
</dbReference>
<dbReference type="GO" id="GO:0008168">
    <property type="term" value="F:methyltransferase activity"/>
    <property type="evidence" value="ECO:0007669"/>
    <property type="project" value="UniProtKB-KW"/>
</dbReference>
<accession>A0ABS5I1H4</accession>
<keyword evidence="2" id="KW-0489">Methyltransferase</keyword>
<dbReference type="EMBL" id="JAAIKR010000005">
    <property type="protein sequence ID" value="MBR9727868.1"/>
    <property type="molecule type" value="Genomic_DNA"/>
</dbReference>
<reference evidence="2 3" key="1">
    <citation type="submission" date="2020-02" db="EMBL/GenBank/DDBJ databases">
        <title>Shewanella WXL01 sp. nov., a marine bacterium isolated from green algae in Luhuitou Fringing Reef (Northern South China Sea).</title>
        <authorList>
            <person name="Wang X."/>
        </authorList>
    </citation>
    <scope>NUCLEOTIDE SEQUENCE [LARGE SCALE GENOMIC DNA]</scope>
    <source>
        <strain evidence="2 3">MCCC 1A01895</strain>
    </source>
</reference>
<dbReference type="Pfam" id="PF08241">
    <property type="entry name" value="Methyltransf_11"/>
    <property type="match status" value="1"/>
</dbReference>
<dbReference type="Proteomes" id="UP000811844">
    <property type="component" value="Unassembled WGS sequence"/>
</dbReference>
<gene>
    <name evidence="2" type="ORF">G3R48_07690</name>
</gene>
<organism evidence="2 3">
    <name type="scientific">Shewanella intestini</name>
    <dbReference type="NCBI Taxonomy" id="2017544"/>
    <lineage>
        <taxon>Bacteria</taxon>
        <taxon>Pseudomonadati</taxon>
        <taxon>Pseudomonadota</taxon>
        <taxon>Gammaproteobacteria</taxon>
        <taxon>Alteromonadales</taxon>
        <taxon>Shewanellaceae</taxon>
        <taxon>Shewanella</taxon>
    </lineage>
</organism>
<evidence type="ECO:0000313" key="2">
    <source>
        <dbReference type="EMBL" id="MBR9727868.1"/>
    </source>
</evidence>
<name>A0ABS5I1H4_9GAMM</name>
<keyword evidence="2" id="KW-0808">Transferase</keyword>
<keyword evidence="3" id="KW-1185">Reference proteome</keyword>